<gene>
    <name evidence="2" type="ORF">MAM1_0007c00834</name>
</gene>
<evidence type="ECO:0000313" key="2">
    <source>
        <dbReference type="EMBL" id="GAN01401.1"/>
    </source>
</evidence>
<organism evidence="2">
    <name type="scientific">Mucor ambiguus</name>
    <dbReference type="NCBI Taxonomy" id="91626"/>
    <lineage>
        <taxon>Eukaryota</taxon>
        <taxon>Fungi</taxon>
        <taxon>Fungi incertae sedis</taxon>
        <taxon>Mucoromycota</taxon>
        <taxon>Mucoromycotina</taxon>
        <taxon>Mucoromycetes</taxon>
        <taxon>Mucorales</taxon>
        <taxon>Mucorineae</taxon>
        <taxon>Mucoraceae</taxon>
        <taxon>Mucor</taxon>
    </lineage>
</organism>
<protein>
    <submittedName>
        <fullName evidence="2">Uncharacterized protein</fullName>
    </submittedName>
</protein>
<reference evidence="2" key="1">
    <citation type="submission" date="2014-09" db="EMBL/GenBank/DDBJ databases">
        <title>Draft genome sequence of an oleaginous Mucoromycotina fungus Mucor ambiguus NBRC6742.</title>
        <authorList>
            <person name="Takeda I."/>
            <person name="Yamane N."/>
            <person name="Morita T."/>
            <person name="Tamano K."/>
            <person name="Machida M."/>
            <person name="Baker S."/>
            <person name="Koike H."/>
        </authorList>
    </citation>
    <scope>NUCLEOTIDE SEQUENCE</scope>
    <source>
        <strain evidence="2">NBRC 6742</strain>
    </source>
</reference>
<keyword evidence="3" id="KW-1185">Reference proteome</keyword>
<feature type="transmembrane region" description="Helical" evidence="1">
    <location>
        <begin position="27"/>
        <end position="50"/>
    </location>
</feature>
<keyword evidence="1" id="KW-1133">Transmembrane helix</keyword>
<feature type="transmembrane region" description="Helical" evidence="1">
    <location>
        <begin position="57"/>
        <end position="77"/>
    </location>
</feature>
<name>A0A0C9M0A3_9FUNG</name>
<sequence>MLFLGAHCCCDCRSLAVLVMLSLGKPVLFNAAVLAFAVLVLSTAAAAVLASAVCCRSLAVLVLSTTTTAAAAVHLLSLSW</sequence>
<dbReference type="EMBL" id="DF836296">
    <property type="protein sequence ID" value="GAN01401.1"/>
    <property type="molecule type" value="Genomic_DNA"/>
</dbReference>
<keyword evidence="1" id="KW-0812">Transmembrane</keyword>
<proteinExistence type="predicted"/>
<evidence type="ECO:0000313" key="3">
    <source>
        <dbReference type="Proteomes" id="UP000053815"/>
    </source>
</evidence>
<dbReference type="AlphaFoldDB" id="A0A0C9M0A3"/>
<keyword evidence="1" id="KW-0472">Membrane</keyword>
<dbReference type="Proteomes" id="UP000053815">
    <property type="component" value="Unassembled WGS sequence"/>
</dbReference>
<evidence type="ECO:0000256" key="1">
    <source>
        <dbReference type="SAM" id="Phobius"/>
    </source>
</evidence>
<accession>A0A0C9M0A3</accession>